<dbReference type="GO" id="GO:0032266">
    <property type="term" value="F:phosphatidylinositol-3-phosphate binding"/>
    <property type="evidence" value="ECO:0007669"/>
    <property type="project" value="TreeGrafter"/>
</dbReference>
<evidence type="ECO:0000256" key="1">
    <source>
        <dbReference type="SAM" id="MobiDB-lite"/>
    </source>
</evidence>
<organism evidence="2">
    <name type="scientific">Ixodes ricinus</name>
    <name type="common">Common tick</name>
    <name type="synonym">Acarus ricinus</name>
    <dbReference type="NCBI Taxonomy" id="34613"/>
    <lineage>
        <taxon>Eukaryota</taxon>
        <taxon>Metazoa</taxon>
        <taxon>Ecdysozoa</taxon>
        <taxon>Arthropoda</taxon>
        <taxon>Chelicerata</taxon>
        <taxon>Arachnida</taxon>
        <taxon>Acari</taxon>
        <taxon>Parasitiformes</taxon>
        <taxon>Ixodida</taxon>
        <taxon>Ixodoidea</taxon>
        <taxon>Ixodidae</taxon>
        <taxon>Ixodinae</taxon>
        <taxon>Ixodes</taxon>
    </lineage>
</organism>
<dbReference type="GO" id="GO:0030496">
    <property type="term" value="C:midbody"/>
    <property type="evidence" value="ECO:0007669"/>
    <property type="project" value="TreeGrafter"/>
</dbReference>
<feature type="compositionally biased region" description="Basic and acidic residues" evidence="1">
    <location>
        <begin position="57"/>
        <end position="68"/>
    </location>
</feature>
<dbReference type="InterPro" id="IPR044553">
    <property type="entry name" value="Bbox1_ANCHR"/>
</dbReference>
<dbReference type="GO" id="GO:0005813">
    <property type="term" value="C:centrosome"/>
    <property type="evidence" value="ECO:0007669"/>
    <property type="project" value="TreeGrafter"/>
</dbReference>
<name>A0A0K8RMS3_IXORI</name>
<sequence length="239" mass="26783">MRRRRATCSSRPWDWWPWTSADQRDQGQRGRDGEPTGTVAQHREGPSRRGRGGTAKRTSERGDTMDDEARLIQLSQPKAPEEEVPVDEVAQLIGQELKAATEAAKAGLADLQKDEELMAQLRAMETKKSATSKGAEEEGEESDDSGAAADIVAQILEESRLEELEVEEELGLPKPSEGSPEDKELPWCVICNKDAVLRCHGCSDDLYCQWCYREFHDTEPHRTSAFKKVNLRASSKLMR</sequence>
<proteinExistence type="evidence at transcript level"/>
<feature type="region of interest" description="Disordered" evidence="1">
    <location>
        <begin position="126"/>
        <end position="181"/>
    </location>
</feature>
<dbReference type="GO" id="GO:0044878">
    <property type="term" value="P:mitotic cytokinesis checkpoint signaling"/>
    <property type="evidence" value="ECO:0007669"/>
    <property type="project" value="TreeGrafter"/>
</dbReference>
<dbReference type="GO" id="GO:0032154">
    <property type="term" value="C:cleavage furrow"/>
    <property type="evidence" value="ECO:0007669"/>
    <property type="project" value="TreeGrafter"/>
</dbReference>
<dbReference type="PANTHER" id="PTHR46603:SF1">
    <property type="entry name" value="ABSCISSION_NOCUT CHECKPOINT REGULATOR"/>
    <property type="match status" value="1"/>
</dbReference>
<evidence type="ECO:0000313" key="2">
    <source>
        <dbReference type="EMBL" id="JAA72173.1"/>
    </source>
</evidence>
<dbReference type="EMBL" id="GADI01001635">
    <property type="protein sequence ID" value="JAA72173.1"/>
    <property type="molecule type" value="mRNA"/>
</dbReference>
<dbReference type="Pfam" id="PF22586">
    <property type="entry name" value="ANCHR-like_BBOX"/>
    <property type="match status" value="1"/>
</dbReference>
<dbReference type="AlphaFoldDB" id="A0A0K8RMS3"/>
<reference evidence="2" key="1">
    <citation type="submission" date="2012-12" db="EMBL/GenBank/DDBJ databases">
        <title>Identification and characterization of a phenylalanine ammonia-lyase gene family in Isatis indigotica Fort.</title>
        <authorList>
            <person name="Liu Q."/>
            <person name="Chen J."/>
            <person name="Zhou X."/>
            <person name="Di P."/>
            <person name="Xiao Y."/>
            <person name="Xuan H."/>
            <person name="Zhang L."/>
            <person name="Chen W."/>
        </authorList>
    </citation>
    <scope>NUCLEOTIDE SEQUENCE</scope>
    <source>
        <tissue evidence="2">Salivary gland</tissue>
    </source>
</reference>
<dbReference type="PANTHER" id="PTHR46603">
    <property type="entry name" value="ABSCISSION/NOCUT CHECKPOINT REGULATOR"/>
    <property type="match status" value="1"/>
</dbReference>
<dbReference type="GO" id="GO:0009838">
    <property type="term" value="P:abscission"/>
    <property type="evidence" value="ECO:0007669"/>
    <property type="project" value="TreeGrafter"/>
</dbReference>
<evidence type="ECO:0008006" key="3">
    <source>
        <dbReference type="Google" id="ProtNLM"/>
    </source>
</evidence>
<dbReference type="SUPFAM" id="SSF57845">
    <property type="entry name" value="B-box zinc-binding domain"/>
    <property type="match status" value="1"/>
</dbReference>
<accession>A0A0K8RMS3</accession>
<feature type="region of interest" description="Disordered" evidence="1">
    <location>
        <begin position="1"/>
        <end position="68"/>
    </location>
</feature>
<dbReference type="CDD" id="cd19817">
    <property type="entry name" value="Bbox1_ANCHR-like"/>
    <property type="match status" value="1"/>
</dbReference>
<protein>
    <recommendedName>
        <fullName evidence="3">Membrane trafficking and cell signaling protein hrs</fullName>
    </recommendedName>
</protein>
<feature type="compositionally biased region" description="Basic and acidic residues" evidence="1">
    <location>
        <begin position="22"/>
        <end position="34"/>
    </location>
</feature>